<dbReference type="STRING" id="341036.SAMN05660649_01300"/>
<protein>
    <submittedName>
        <fullName evidence="2">Uncharacterized protein</fullName>
    </submittedName>
</protein>
<name>A0A1I2QUH9_9FIRM</name>
<keyword evidence="1" id="KW-1133">Transmembrane helix</keyword>
<dbReference type="AlphaFoldDB" id="A0A1I2QUH9"/>
<keyword evidence="1" id="KW-0472">Membrane</keyword>
<dbReference type="EMBL" id="FOOX01000003">
    <property type="protein sequence ID" value="SFG29296.1"/>
    <property type="molecule type" value="Genomic_DNA"/>
</dbReference>
<dbReference type="Proteomes" id="UP000199337">
    <property type="component" value="Unassembled WGS sequence"/>
</dbReference>
<feature type="transmembrane region" description="Helical" evidence="1">
    <location>
        <begin position="6"/>
        <end position="25"/>
    </location>
</feature>
<evidence type="ECO:0000313" key="2">
    <source>
        <dbReference type="EMBL" id="SFG29296.1"/>
    </source>
</evidence>
<keyword evidence="3" id="KW-1185">Reference proteome</keyword>
<keyword evidence="1" id="KW-0812">Transmembrane</keyword>
<accession>A0A1I2QUH9</accession>
<gene>
    <name evidence="2" type="ORF">SAMN05660649_01300</name>
</gene>
<evidence type="ECO:0000256" key="1">
    <source>
        <dbReference type="SAM" id="Phobius"/>
    </source>
</evidence>
<reference evidence="3" key="1">
    <citation type="submission" date="2016-10" db="EMBL/GenBank/DDBJ databases">
        <authorList>
            <person name="Varghese N."/>
            <person name="Submissions S."/>
        </authorList>
    </citation>
    <scope>NUCLEOTIDE SEQUENCE [LARGE SCALE GENOMIC DNA]</scope>
    <source>
        <strain evidence="3">DSM 17038</strain>
    </source>
</reference>
<organism evidence="2 3">
    <name type="scientific">Desulfotruncus arcticus DSM 17038</name>
    <dbReference type="NCBI Taxonomy" id="1121424"/>
    <lineage>
        <taxon>Bacteria</taxon>
        <taxon>Bacillati</taxon>
        <taxon>Bacillota</taxon>
        <taxon>Clostridia</taxon>
        <taxon>Eubacteriales</taxon>
        <taxon>Desulfallaceae</taxon>
        <taxon>Desulfotruncus</taxon>
    </lineage>
</organism>
<sequence>MDVILMVVASIFMVVFLSHMFFYWYSRSTEMFGHPENQKVNCYLSEFDFAEKHKIVIHASPEKVFAAIHNFDMRKSKVINTLVFLRSIPYRLNSNREPDKQLPTKLSIDQLTENGSWILLEEVENQEVIIGFAGKFWQQRPTNIQLSSAADFINFNQTGYSKVAWNLYIERNDDGTATLSTETRILCLEGRAKSSFRLYWAIIRPYSGWIRLEMLKMIKERAENH</sequence>
<proteinExistence type="predicted"/>
<evidence type="ECO:0000313" key="3">
    <source>
        <dbReference type="Proteomes" id="UP000199337"/>
    </source>
</evidence>